<dbReference type="InterPro" id="IPR001610">
    <property type="entry name" value="PAC"/>
</dbReference>
<dbReference type="InterPro" id="IPR029016">
    <property type="entry name" value="GAF-like_dom_sf"/>
</dbReference>
<name>A0AAU8JJQ0_9CYAN</name>
<dbReference type="InterPro" id="IPR000700">
    <property type="entry name" value="PAS-assoc_C"/>
</dbReference>
<dbReference type="SUPFAM" id="SSF55785">
    <property type="entry name" value="PYP-like sensor domain (PAS domain)"/>
    <property type="match status" value="3"/>
</dbReference>
<dbReference type="PROSITE" id="PS50113">
    <property type="entry name" value="PAC"/>
    <property type="match status" value="1"/>
</dbReference>
<organism evidence="7">
    <name type="scientific">Planktothricoides raciborskii GIHE-MW2</name>
    <dbReference type="NCBI Taxonomy" id="2792601"/>
    <lineage>
        <taxon>Bacteria</taxon>
        <taxon>Bacillati</taxon>
        <taxon>Cyanobacteriota</taxon>
        <taxon>Cyanophyceae</taxon>
        <taxon>Oscillatoriophycideae</taxon>
        <taxon>Oscillatoriales</taxon>
        <taxon>Oscillatoriaceae</taxon>
        <taxon>Planktothricoides</taxon>
    </lineage>
</organism>
<dbReference type="PROSITE" id="PS50887">
    <property type="entry name" value="GGDEF"/>
    <property type="match status" value="1"/>
</dbReference>
<dbReference type="NCBIfam" id="TIGR00254">
    <property type="entry name" value="GGDEF"/>
    <property type="match status" value="1"/>
</dbReference>
<dbReference type="Pfam" id="PF00563">
    <property type="entry name" value="EAL"/>
    <property type="match status" value="1"/>
</dbReference>
<dbReference type="SMART" id="SM00086">
    <property type="entry name" value="PAC"/>
    <property type="match status" value="2"/>
</dbReference>
<evidence type="ECO:0000313" key="7">
    <source>
        <dbReference type="EMBL" id="XCM38346.1"/>
    </source>
</evidence>
<evidence type="ECO:0000256" key="1">
    <source>
        <dbReference type="SAM" id="Coils"/>
    </source>
</evidence>
<dbReference type="Pfam" id="PF08448">
    <property type="entry name" value="PAS_4"/>
    <property type="match status" value="1"/>
</dbReference>
<dbReference type="SMART" id="SM00267">
    <property type="entry name" value="GGDEF"/>
    <property type="match status" value="1"/>
</dbReference>
<evidence type="ECO:0000259" key="3">
    <source>
        <dbReference type="PROSITE" id="PS50112"/>
    </source>
</evidence>
<dbReference type="Gene3D" id="3.30.70.270">
    <property type="match status" value="1"/>
</dbReference>
<dbReference type="InterPro" id="IPR003018">
    <property type="entry name" value="GAF"/>
</dbReference>
<dbReference type="PANTHER" id="PTHR44757:SF4">
    <property type="entry name" value="DIGUANYLATE CYCLASE DGCE-RELATED"/>
    <property type="match status" value="1"/>
</dbReference>
<dbReference type="Gene3D" id="3.30.450.20">
    <property type="entry name" value="PAS domain"/>
    <property type="match status" value="3"/>
</dbReference>
<proteinExistence type="predicted"/>
<dbReference type="InterPro" id="IPR000014">
    <property type="entry name" value="PAS"/>
</dbReference>
<dbReference type="Gene3D" id="3.20.20.450">
    <property type="entry name" value="EAL domain"/>
    <property type="match status" value="1"/>
</dbReference>
<keyword evidence="1" id="KW-0175">Coiled coil</keyword>
<gene>
    <name evidence="7" type="ORF">ABWT76_001188</name>
</gene>
<feature type="transmembrane region" description="Helical" evidence="2">
    <location>
        <begin position="91"/>
        <end position="111"/>
    </location>
</feature>
<feature type="transmembrane region" description="Helical" evidence="2">
    <location>
        <begin position="64"/>
        <end position="84"/>
    </location>
</feature>
<dbReference type="SMART" id="SM00091">
    <property type="entry name" value="PAS"/>
    <property type="match status" value="3"/>
</dbReference>
<protein>
    <submittedName>
        <fullName evidence="7">EAL domain-containing protein</fullName>
    </submittedName>
</protein>
<dbReference type="SMART" id="SM00052">
    <property type="entry name" value="EAL"/>
    <property type="match status" value="1"/>
</dbReference>
<reference evidence="7" key="1">
    <citation type="submission" date="2024-07" db="EMBL/GenBank/DDBJ databases">
        <authorList>
            <person name="Kim Y.J."/>
            <person name="Jeong J.Y."/>
        </authorList>
    </citation>
    <scope>NUCLEOTIDE SEQUENCE</scope>
    <source>
        <strain evidence="7">GIHE-MW2</strain>
    </source>
</reference>
<keyword evidence="2" id="KW-0812">Transmembrane</keyword>
<feature type="coiled-coil region" evidence="1">
    <location>
        <begin position="607"/>
        <end position="641"/>
    </location>
</feature>
<feature type="domain" description="EAL" evidence="5">
    <location>
        <begin position="950"/>
        <end position="1225"/>
    </location>
</feature>
<feature type="domain" description="GGDEF" evidence="6">
    <location>
        <begin position="806"/>
        <end position="939"/>
    </location>
</feature>
<dbReference type="CDD" id="cd01949">
    <property type="entry name" value="GGDEF"/>
    <property type="match status" value="1"/>
</dbReference>
<dbReference type="PANTHER" id="PTHR44757">
    <property type="entry name" value="DIGUANYLATE CYCLASE DGCP"/>
    <property type="match status" value="1"/>
</dbReference>
<dbReference type="PROSITE" id="PS50883">
    <property type="entry name" value="EAL"/>
    <property type="match status" value="1"/>
</dbReference>
<dbReference type="FunFam" id="3.30.70.270:FF:000001">
    <property type="entry name" value="Diguanylate cyclase domain protein"/>
    <property type="match status" value="1"/>
</dbReference>
<dbReference type="CDD" id="cd01948">
    <property type="entry name" value="EAL"/>
    <property type="match status" value="1"/>
</dbReference>
<feature type="transmembrane region" description="Helical" evidence="2">
    <location>
        <begin position="31"/>
        <end position="52"/>
    </location>
</feature>
<dbReference type="Pfam" id="PF13426">
    <property type="entry name" value="PAS_9"/>
    <property type="match status" value="1"/>
</dbReference>
<dbReference type="SUPFAM" id="SSF55781">
    <property type="entry name" value="GAF domain-like"/>
    <property type="match status" value="1"/>
</dbReference>
<dbReference type="InterPro" id="IPR000160">
    <property type="entry name" value="GGDEF_dom"/>
</dbReference>
<evidence type="ECO:0000259" key="6">
    <source>
        <dbReference type="PROSITE" id="PS50887"/>
    </source>
</evidence>
<keyword evidence="2" id="KW-0472">Membrane</keyword>
<accession>A0AAU8JJQ0</accession>
<dbReference type="InterPro" id="IPR001633">
    <property type="entry name" value="EAL_dom"/>
</dbReference>
<dbReference type="CDD" id="cd00130">
    <property type="entry name" value="PAS"/>
    <property type="match status" value="2"/>
</dbReference>
<dbReference type="InterPro" id="IPR013656">
    <property type="entry name" value="PAS_4"/>
</dbReference>
<evidence type="ECO:0000256" key="2">
    <source>
        <dbReference type="SAM" id="Phobius"/>
    </source>
</evidence>
<evidence type="ECO:0000259" key="4">
    <source>
        <dbReference type="PROSITE" id="PS50113"/>
    </source>
</evidence>
<dbReference type="InterPro" id="IPR052155">
    <property type="entry name" value="Biofilm_reg_signaling"/>
</dbReference>
<dbReference type="SMART" id="SM00065">
    <property type="entry name" value="GAF"/>
    <property type="match status" value="1"/>
</dbReference>
<dbReference type="Pfam" id="PF00990">
    <property type="entry name" value="GGDEF"/>
    <property type="match status" value="1"/>
</dbReference>
<dbReference type="Pfam" id="PF01590">
    <property type="entry name" value="GAF"/>
    <property type="match status" value="1"/>
</dbReference>
<dbReference type="NCBIfam" id="TIGR00229">
    <property type="entry name" value="sensory_box"/>
    <property type="match status" value="2"/>
</dbReference>
<dbReference type="SUPFAM" id="SSF141868">
    <property type="entry name" value="EAL domain-like"/>
    <property type="match status" value="1"/>
</dbReference>
<dbReference type="InterPro" id="IPR035919">
    <property type="entry name" value="EAL_sf"/>
</dbReference>
<sequence>MLTLFKILWMQKPSIALVSGTSEMPQMCLTMVLDSCNVVLSLVLGIIFWQWFRRFNPQFTMSPVRIFSVLLPLSIALGVLNLLLPGQDDPWIYWVLKILPGTISVVVAAALGTRIFSRSSQEEVCDVIPCQSPFIPAQVPSEGRSSESVSPFFSDYPCVISCVDAHPEKQLAMQFCQNLHTKLQAKNAEFEGIFQAFPDLFLLVDNDGTILDYQGEHRCNIHISPTAIGQQKIQELLPSPVASQYEQAIRLVAKHQWMTTIEYEIGGSAGEQIYEARLIPFWHQKIMMFIRNTTDKKQAQSALCQSYKELSDLKYALDQSAIIAVTDRKGTITYVNDKFCQIAGYSREELIGQNHRIVKSDEHSSEFFRNLWSTIAQGKIWRGEIKNKTKDGHDYWVDTTIVPFLDQQGKPFQYLSIHTDITDRKQAEKALHQQQKRLSILHQIDRAILEAEEPEAIAEVTVKYLRTLLPCQRVSVISFNLKTDEAIVLAIDADRESCILAGNRLPLMNQDGFASPDKLTNGVLVVKDILELSNLTPVQESLKAEGLRSCVCIPLKSRNSLLGSLNLWSNRPGGFSDAQIAIAQEVTDSLAIAIQQARLRQTVQSYAQELEHRVAQRTAELLKVNQQLRKEIEQRQEIEAQLYHEKEVAQVTLNSIGDAVITTDLNGIIQSLNPQAEILTGWRQSEAQGQPLKLVLQLFNAVTGDPVENFLSASITSRLSAFSHHTLIRNRDAEEFIVEPSVAFIRMSNAEIIGMVVICRDVTENRKLAAQLCWEASHDPLTNLINRREFKRRLSELMEEKSTTESEHSLCYLDLDQFKIVNDTCGHAAGDELLRQITTLLQSQIRKTDLLARLGGDEFALLLYECPLKQARQVAEDLRQVVQDFRFVWQDKTFSIGVSIGLVKLDPVVTSLADVMSAADSAMYAAKDAGRNRIHVYQANDQELAQRQGDMQWVSRLVKALEEDRFCLYSQAIAPAQPDSGKPDHYEILIRITDENGIIIPPGMFIPAAERYNLMPKIDRWVIRNLFSYLSSNLKHSSSGTKTSADDLLSPYPKPVGESSIYTVNLSGASFNDEQFLSFLQEQFAQYQIPPQMICFEVTETFAISNLNKAIQFIHALKQLGCSFALDDFGSGMSSLTYLKNLPVDYVKIDGYFVKNILEDPVNAAMIEAINKLTHAIGLQTIAEFVENEQILHKLQELGVDYVQGYGIAKPSPLGGNLINMSIAKQKPKPSRQVQAG</sequence>
<feature type="domain" description="PAS" evidence="3">
    <location>
        <begin position="645"/>
        <end position="718"/>
    </location>
</feature>
<dbReference type="InterPro" id="IPR029787">
    <property type="entry name" value="Nucleotide_cyclase"/>
</dbReference>
<dbReference type="PROSITE" id="PS50112">
    <property type="entry name" value="PAS"/>
    <property type="match status" value="2"/>
</dbReference>
<dbReference type="RefSeq" id="WP_354635797.1">
    <property type="nucleotide sequence ID" value="NZ_CP159837.1"/>
</dbReference>
<feature type="domain" description="PAC" evidence="4">
    <location>
        <begin position="381"/>
        <end position="433"/>
    </location>
</feature>
<feature type="domain" description="PAS" evidence="3">
    <location>
        <begin position="309"/>
        <end position="354"/>
    </location>
</feature>
<dbReference type="InterPro" id="IPR035965">
    <property type="entry name" value="PAS-like_dom_sf"/>
</dbReference>
<keyword evidence="2" id="KW-1133">Transmembrane helix</keyword>
<evidence type="ECO:0000259" key="5">
    <source>
        <dbReference type="PROSITE" id="PS50883"/>
    </source>
</evidence>
<dbReference type="SUPFAM" id="SSF55073">
    <property type="entry name" value="Nucleotide cyclase"/>
    <property type="match status" value="1"/>
</dbReference>
<dbReference type="Gene3D" id="3.30.450.40">
    <property type="match status" value="1"/>
</dbReference>
<dbReference type="EMBL" id="CP159837">
    <property type="protein sequence ID" value="XCM38346.1"/>
    <property type="molecule type" value="Genomic_DNA"/>
</dbReference>
<dbReference type="AlphaFoldDB" id="A0AAU8JJQ0"/>
<dbReference type="InterPro" id="IPR043128">
    <property type="entry name" value="Rev_trsase/Diguanyl_cyclase"/>
</dbReference>